<organism evidence="2 3">
    <name type="scientific">Thermospira aquatica</name>
    <dbReference type="NCBI Taxonomy" id="2828656"/>
    <lineage>
        <taxon>Bacteria</taxon>
        <taxon>Pseudomonadati</taxon>
        <taxon>Spirochaetota</taxon>
        <taxon>Spirochaetia</taxon>
        <taxon>Brevinematales</taxon>
        <taxon>Thermospiraceae</taxon>
        <taxon>Thermospira</taxon>
    </lineage>
</organism>
<name>A0AAX3BAV8_9SPIR</name>
<protein>
    <submittedName>
        <fullName evidence="2">Uncharacterized protein</fullName>
    </submittedName>
</protein>
<feature type="coiled-coil region" evidence="1">
    <location>
        <begin position="230"/>
        <end position="257"/>
    </location>
</feature>
<evidence type="ECO:0000313" key="2">
    <source>
        <dbReference type="EMBL" id="URA09404.1"/>
    </source>
</evidence>
<accession>A0AAX3BAV8</accession>
<sequence>MTISDIENKGKFGEVIENLRARITNDGDRVLLDRLLKDVLKGGNTKENNSNFVAIRDRLATNYYKDGDSKDMLERTKLLNYLNGLKYIYDFRDVAAVGIAKQACCMIANYTLAGANGILDPTEFAFEDYFVEMFNKGLVGYSKLENMSLSYFNSGSYNRRSGAPVYVWAHGWSDNMKINELNGGIQRAKLYGVMDIEDDGVKHHMYWYVRADMIGKSTNLSLEFSGGWSLEKVKARMQELSNRLNTLMGDYENSRQSDILKKIRDTRNALKGYKDILDSSQAIFANLRRLYDASPRFFMVQRKSNEGDTHFMLGMYVGGTLRLYDHNPWGKWDDICDREDYIVNYFWY</sequence>
<dbReference type="EMBL" id="CP073355">
    <property type="protein sequence ID" value="URA09404.1"/>
    <property type="molecule type" value="Genomic_DNA"/>
</dbReference>
<proteinExistence type="predicted"/>
<reference evidence="2" key="2">
    <citation type="submission" date="2022-06" db="EMBL/GenBank/DDBJ databases">
        <title>Thermospira aquatica gen. nov., sp. nov.</title>
        <authorList>
            <person name="Ben Ali Gam Z."/>
            <person name="Labat M."/>
        </authorList>
    </citation>
    <scope>NUCLEOTIDE SEQUENCE</scope>
    <source>
        <strain evidence="2">F1F22</strain>
    </source>
</reference>
<evidence type="ECO:0000256" key="1">
    <source>
        <dbReference type="SAM" id="Coils"/>
    </source>
</evidence>
<evidence type="ECO:0000313" key="3">
    <source>
        <dbReference type="Proteomes" id="UP001056539"/>
    </source>
</evidence>
<reference evidence="2" key="1">
    <citation type="submission" date="2021-04" db="EMBL/GenBank/DDBJ databases">
        <authorList>
            <person name="Postec A."/>
        </authorList>
    </citation>
    <scope>NUCLEOTIDE SEQUENCE</scope>
    <source>
        <strain evidence="2">F1F22</strain>
    </source>
</reference>
<dbReference type="Proteomes" id="UP001056539">
    <property type="component" value="Chromosome"/>
</dbReference>
<keyword evidence="1" id="KW-0175">Coiled coil</keyword>
<dbReference type="AlphaFoldDB" id="A0AAX3BAV8"/>
<dbReference type="KEGG" id="taqu:KDW03_07870"/>
<dbReference type="RefSeq" id="WP_271434533.1">
    <property type="nucleotide sequence ID" value="NZ_CP073355.1"/>
</dbReference>
<gene>
    <name evidence="2" type="ORF">KDW03_07870</name>
</gene>
<keyword evidence="3" id="KW-1185">Reference proteome</keyword>